<feature type="compositionally biased region" description="Polar residues" evidence="1">
    <location>
        <begin position="15"/>
        <end position="31"/>
    </location>
</feature>
<proteinExistence type="predicted"/>
<feature type="compositionally biased region" description="Low complexity" evidence="1">
    <location>
        <begin position="241"/>
        <end position="253"/>
    </location>
</feature>
<dbReference type="EMBL" id="CP116942">
    <property type="protein sequence ID" value="WCO67581.1"/>
    <property type="molecule type" value="Genomic_DNA"/>
</dbReference>
<evidence type="ECO:0000313" key="3">
    <source>
        <dbReference type="Proteomes" id="UP001216390"/>
    </source>
</evidence>
<feature type="region of interest" description="Disordered" evidence="1">
    <location>
        <begin position="12"/>
        <end position="31"/>
    </location>
</feature>
<name>A0AAF0BS22_9ACTN</name>
<protein>
    <submittedName>
        <fullName evidence="2">Uncharacterized protein</fullName>
    </submittedName>
</protein>
<feature type="region of interest" description="Disordered" evidence="1">
    <location>
        <begin position="216"/>
        <end position="253"/>
    </location>
</feature>
<organism evidence="2 3">
    <name type="scientific">Iamia majanohamensis</name>
    <dbReference type="NCBI Taxonomy" id="467976"/>
    <lineage>
        <taxon>Bacteria</taxon>
        <taxon>Bacillati</taxon>
        <taxon>Actinomycetota</taxon>
        <taxon>Acidimicrobiia</taxon>
        <taxon>Acidimicrobiales</taxon>
        <taxon>Iamiaceae</taxon>
        <taxon>Iamia</taxon>
    </lineage>
</organism>
<dbReference type="AlphaFoldDB" id="A0AAF0BS22"/>
<gene>
    <name evidence="2" type="ORF">PO878_02455</name>
</gene>
<evidence type="ECO:0000256" key="1">
    <source>
        <dbReference type="SAM" id="MobiDB-lite"/>
    </source>
</evidence>
<dbReference type="Proteomes" id="UP001216390">
    <property type="component" value="Chromosome"/>
</dbReference>
<dbReference type="RefSeq" id="WP_272737102.1">
    <property type="nucleotide sequence ID" value="NZ_CP116942.1"/>
</dbReference>
<sequence>MGWLERLAGRVGSVGQRTSGRPTSSNRASSSHLAWVWDGPEPDLVAVAATLTVVEPPSVDALHFWALQASFLEGPAPGRRHGGGHTGLQWHPGHPGGTAVNWGGYGADGRELDGTTSPLPSATGNANTRDLAWAPGRPHRLAIHRGREGWAASVDGTPIRELHVGGDRLGSVLVWSEVFARCDDPSSAVRWSDLEGTTRGGATVRPVAVATRYQSVPDGGCSNTSSDADGTGGVVQRTNVGRTTRPGTRLPLR</sequence>
<feature type="region of interest" description="Disordered" evidence="1">
    <location>
        <begin position="77"/>
        <end position="131"/>
    </location>
</feature>
<accession>A0AAF0BS22</accession>
<evidence type="ECO:0000313" key="2">
    <source>
        <dbReference type="EMBL" id="WCO67581.1"/>
    </source>
</evidence>
<reference evidence="2" key="1">
    <citation type="submission" date="2023-01" db="EMBL/GenBank/DDBJ databases">
        <title>The diversity of Class Acidimicrobiia in South China Sea sediment environments and the proposal of Iamia marina sp. nov., a novel species of the genus Iamia.</title>
        <authorList>
            <person name="He Y."/>
            <person name="Tian X."/>
        </authorList>
    </citation>
    <scope>NUCLEOTIDE SEQUENCE</scope>
    <source>
        <strain evidence="2">DSM 19957</strain>
    </source>
</reference>
<keyword evidence="3" id="KW-1185">Reference proteome</keyword>
<feature type="compositionally biased region" description="Polar residues" evidence="1">
    <location>
        <begin position="114"/>
        <end position="128"/>
    </location>
</feature>
<dbReference type="KEGG" id="ima:PO878_02455"/>